<dbReference type="AlphaFoldDB" id="A0A5P1FFC6"/>
<dbReference type="Proteomes" id="UP000243459">
    <property type="component" value="Chromosome 3"/>
</dbReference>
<evidence type="ECO:0000256" key="1">
    <source>
        <dbReference type="SAM" id="Coils"/>
    </source>
</evidence>
<feature type="region of interest" description="Disordered" evidence="2">
    <location>
        <begin position="1"/>
        <end position="22"/>
    </location>
</feature>
<evidence type="ECO:0000313" key="4">
    <source>
        <dbReference type="EMBL" id="ONK76764.1"/>
    </source>
</evidence>
<dbReference type="OMA" id="TMHVATR"/>
<name>A0A5P1FFC6_ASPOF</name>
<proteinExistence type="predicted"/>
<feature type="coiled-coil region" evidence="1">
    <location>
        <begin position="328"/>
        <end position="520"/>
    </location>
</feature>
<keyword evidence="5" id="KW-1185">Reference proteome</keyword>
<dbReference type="Gramene" id="ONK76764">
    <property type="protein sequence ID" value="ONK76764"/>
    <property type="gene ID" value="A4U43_C03F31890"/>
</dbReference>
<dbReference type="PANTHER" id="PTHR35705:SF1">
    <property type="entry name" value="WPP DOMAIN-INTERACTING TAIL-ANCHORED PROTEIN 1"/>
    <property type="match status" value="1"/>
</dbReference>
<dbReference type="InterPro" id="IPR039976">
    <property type="entry name" value="WIT1/WIT2"/>
</dbReference>
<gene>
    <name evidence="4" type="ORF">A4U43_C03F31890</name>
</gene>
<dbReference type="EMBL" id="CM007383">
    <property type="protein sequence ID" value="ONK76764.1"/>
    <property type="molecule type" value="Genomic_DNA"/>
</dbReference>
<dbReference type="SUPFAM" id="SSF57997">
    <property type="entry name" value="Tropomyosin"/>
    <property type="match status" value="1"/>
</dbReference>
<evidence type="ECO:0000256" key="2">
    <source>
        <dbReference type="SAM" id="MobiDB-lite"/>
    </source>
</evidence>
<sequence>MAVDGDYDERREDISPNKDNMSGRATAWEVLPRVEHDVAYSSEKAQNLEMLSIQVEDVASDYLALSMENEEELSAETVEKAFEFYILSGLLNSEVKELDDFVGSLQVDIMDVGQQLSENVQSEDLSSKIEEKLQGFEKSLKKTQDIVADIRMRSVKFESDLAFAGFGTCTGADIEMDISAHSSVNTDWKEQKDEQRHFLQMLEKSLARELDLEKKLSESTHNEDELKLKLHYAEQTIYNLEESVEMILQRTFEAENAAEILLGISRELSGKVQIVQLSLKGSIFEEGKLRSKLEESAKKSHAEELQEGDLKANLQKAEDENKLTNFEALSLRDKVRKLEEQLKESNTQLQIAKGSAESSCERRNNLNAEISDMENTIKCLKEDVLRLESRAESAEEKCAQVTKINHELDEQLKLLRSSESENANVLERKLKESDTRLEHAKASVEAIEEQQSMLYSALSDMGNLIDDLKGKVSKAESRAESAESKCNLLTETNLELNEESRFLRNRLECMEASLNQAEDARLAAAKDIGRRMREGWIACESHGEERLWEVSLPLQDCGHDSGVVDIRWTRLCSGLGRLSTLTYKHAHDEGALVVTSTLACTTEFSQPTPPVGHGACGYAIVAKPHECGNDDGDMRGEQQTSIATAMLMRLATVATVPYKHDNGVWKLSHANTSLAVTVAVSVETEAHEDADGGNRT</sequence>
<evidence type="ECO:0000259" key="3">
    <source>
        <dbReference type="Pfam" id="PF26581"/>
    </source>
</evidence>
<organism evidence="4 5">
    <name type="scientific">Asparagus officinalis</name>
    <name type="common">Garden asparagus</name>
    <dbReference type="NCBI Taxonomy" id="4686"/>
    <lineage>
        <taxon>Eukaryota</taxon>
        <taxon>Viridiplantae</taxon>
        <taxon>Streptophyta</taxon>
        <taxon>Embryophyta</taxon>
        <taxon>Tracheophyta</taxon>
        <taxon>Spermatophyta</taxon>
        <taxon>Magnoliopsida</taxon>
        <taxon>Liliopsida</taxon>
        <taxon>Asparagales</taxon>
        <taxon>Asparagaceae</taxon>
        <taxon>Asparagoideae</taxon>
        <taxon>Asparagus</taxon>
    </lineage>
</organism>
<dbReference type="InterPro" id="IPR058610">
    <property type="entry name" value="WIT1_2_N"/>
</dbReference>
<protein>
    <recommendedName>
        <fullName evidence="3">WIT1/2 N-terminal helical bundle domain-containing protein</fullName>
    </recommendedName>
</protein>
<dbReference type="PANTHER" id="PTHR35705">
    <property type="entry name" value="WPP DOMAIN-INTERACTING TAIL-ANCHORED PROTEIN 1"/>
    <property type="match status" value="1"/>
</dbReference>
<reference evidence="5" key="1">
    <citation type="journal article" date="2017" name="Nat. Commun.">
        <title>The asparagus genome sheds light on the origin and evolution of a young Y chromosome.</title>
        <authorList>
            <person name="Harkess A."/>
            <person name="Zhou J."/>
            <person name="Xu C."/>
            <person name="Bowers J.E."/>
            <person name="Van der Hulst R."/>
            <person name="Ayyampalayam S."/>
            <person name="Mercati F."/>
            <person name="Riccardi P."/>
            <person name="McKain M.R."/>
            <person name="Kakrana A."/>
            <person name="Tang H."/>
            <person name="Ray J."/>
            <person name="Groenendijk J."/>
            <person name="Arikit S."/>
            <person name="Mathioni S.M."/>
            <person name="Nakano M."/>
            <person name="Shan H."/>
            <person name="Telgmann-Rauber A."/>
            <person name="Kanno A."/>
            <person name="Yue Z."/>
            <person name="Chen H."/>
            <person name="Li W."/>
            <person name="Chen Y."/>
            <person name="Xu X."/>
            <person name="Zhang Y."/>
            <person name="Luo S."/>
            <person name="Chen H."/>
            <person name="Gao J."/>
            <person name="Mao Z."/>
            <person name="Pires J.C."/>
            <person name="Luo M."/>
            <person name="Kudrna D."/>
            <person name="Wing R.A."/>
            <person name="Meyers B.C."/>
            <person name="Yi K."/>
            <person name="Kong H."/>
            <person name="Lavrijsen P."/>
            <person name="Sunseri F."/>
            <person name="Falavigna A."/>
            <person name="Ye Y."/>
            <person name="Leebens-Mack J.H."/>
            <person name="Chen G."/>
        </authorList>
    </citation>
    <scope>NUCLEOTIDE SEQUENCE [LARGE SCALE GENOMIC DNA]</scope>
    <source>
        <strain evidence="5">cv. DH0086</strain>
    </source>
</reference>
<keyword evidence="1" id="KW-0175">Coiled coil</keyword>
<feature type="domain" description="WIT1/2 N-terminal helical bundle" evidence="3">
    <location>
        <begin position="26"/>
        <end position="162"/>
    </location>
</feature>
<dbReference type="Pfam" id="PF26581">
    <property type="entry name" value="WIT1_2_N"/>
    <property type="match status" value="1"/>
</dbReference>
<accession>A0A5P1FFC6</accession>
<evidence type="ECO:0000313" key="5">
    <source>
        <dbReference type="Proteomes" id="UP000243459"/>
    </source>
</evidence>